<dbReference type="SUPFAM" id="SSF51126">
    <property type="entry name" value="Pectin lyase-like"/>
    <property type="match status" value="1"/>
</dbReference>
<evidence type="ECO:0000259" key="1">
    <source>
        <dbReference type="Pfam" id="PF12708"/>
    </source>
</evidence>
<reference evidence="3 4" key="2">
    <citation type="journal article" date="2013" name="Genome Announc.">
        <title>Genome Sequence of Growth-Improving Paenibacillus mucilaginosus Strain KNP414.</title>
        <authorList>
            <person name="Lu J.J."/>
            <person name="Wang J.F."/>
            <person name="Hu X.F."/>
        </authorList>
    </citation>
    <scope>NUCLEOTIDE SEQUENCE [LARGE SCALE GENOMIC DNA]</scope>
    <source>
        <strain evidence="3 4">KNP414</strain>
    </source>
</reference>
<dbReference type="KEGG" id="pms:KNP414_05890"/>
<dbReference type="HOGENOM" id="CLU_642272_0_0_9"/>
<dbReference type="Pfam" id="PF12708">
    <property type="entry name" value="Pect-lyase_RHGA_epim"/>
    <property type="match status" value="1"/>
</dbReference>
<dbReference type="InterPro" id="IPR039448">
    <property type="entry name" value="Beta_helix"/>
</dbReference>
<dbReference type="InterPro" id="IPR011050">
    <property type="entry name" value="Pectin_lyase_fold/virulence"/>
</dbReference>
<reference evidence="4" key="1">
    <citation type="submission" date="2011-06" db="EMBL/GenBank/DDBJ databases">
        <title>Complete genome sequence of Paenibacillus mucilaginosus KNP414.</title>
        <authorList>
            <person name="Wang J."/>
            <person name="Hu S."/>
            <person name="Hu X."/>
            <person name="Zhang B."/>
            <person name="Dong D."/>
            <person name="Zhang S."/>
            <person name="Zhao K."/>
            <person name="Wu D."/>
        </authorList>
    </citation>
    <scope>NUCLEOTIDE SEQUENCE [LARGE SCALE GENOMIC DNA]</scope>
    <source>
        <strain evidence="4">KNP414</strain>
    </source>
</reference>
<dbReference type="RefSeq" id="WP_013919566.1">
    <property type="nucleotide sequence ID" value="NC_015690.1"/>
</dbReference>
<feature type="domain" description="Rhamnogalacturonase A/B/Epimerase-like pectate lyase" evidence="1">
    <location>
        <begin position="53"/>
        <end position="230"/>
    </location>
</feature>
<dbReference type="Gene3D" id="2.160.20.10">
    <property type="entry name" value="Single-stranded right-handed beta-helix, Pectin lyase-like"/>
    <property type="match status" value="1"/>
</dbReference>
<evidence type="ECO:0000313" key="3">
    <source>
        <dbReference type="EMBL" id="AEI44414.1"/>
    </source>
</evidence>
<dbReference type="SMART" id="SM00710">
    <property type="entry name" value="PbH1"/>
    <property type="match status" value="9"/>
</dbReference>
<dbReference type="InterPro" id="IPR024535">
    <property type="entry name" value="RHGA/B-epi-like_pectate_lyase"/>
</dbReference>
<evidence type="ECO:0000259" key="2">
    <source>
        <dbReference type="Pfam" id="PF13229"/>
    </source>
</evidence>
<dbReference type="PATRIC" id="fig|1036673.3.peg.5479"/>
<dbReference type="InterPro" id="IPR006311">
    <property type="entry name" value="TAT_signal"/>
</dbReference>
<dbReference type="PANTHER" id="PTHR36453">
    <property type="entry name" value="SECRETED PROTEIN-RELATED"/>
    <property type="match status" value="1"/>
</dbReference>
<dbReference type="EMBL" id="CP002869">
    <property type="protein sequence ID" value="AEI44414.1"/>
    <property type="molecule type" value="Genomic_DNA"/>
</dbReference>
<dbReference type="PROSITE" id="PS51318">
    <property type="entry name" value="TAT"/>
    <property type="match status" value="1"/>
</dbReference>
<feature type="domain" description="Right handed beta helix" evidence="2">
    <location>
        <begin position="291"/>
        <end position="424"/>
    </location>
</feature>
<dbReference type="AlphaFoldDB" id="F8F9T5"/>
<name>F8F9T5_PAEMK</name>
<dbReference type="Proteomes" id="UP000006620">
    <property type="component" value="Chromosome"/>
</dbReference>
<evidence type="ECO:0000313" key="4">
    <source>
        <dbReference type="Proteomes" id="UP000006620"/>
    </source>
</evidence>
<organism evidence="3 4">
    <name type="scientific">Paenibacillus mucilaginosus (strain KNP414)</name>
    <dbReference type="NCBI Taxonomy" id="1036673"/>
    <lineage>
        <taxon>Bacteria</taxon>
        <taxon>Bacillati</taxon>
        <taxon>Bacillota</taxon>
        <taxon>Bacilli</taxon>
        <taxon>Bacillales</taxon>
        <taxon>Paenibacillaceae</taxon>
        <taxon>Paenibacillus</taxon>
    </lineage>
</organism>
<proteinExistence type="predicted"/>
<gene>
    <name evidence="3" type="primary">exg1</name>
    <name evidence="3" type="ordered locus">KNP414_05890</name>
</gene>
<sequence>MSGSDSQSDDKKGLSRRKLLMVMGTAAAGWMLAGAPRVGAAAAPAVVSETPLWLNVKTYGAQGNGFQDDLSAFRSAVEAANRAGGGVVYVPSGRYLLSGPVTLGSKIRLVGDGPEASVLKGMRYALPLVSVSGAEHIAVEGIGFEGVGTLTEAASFEAAEKGIHLSDCEEVRIENCTFASIPNGMWLVDSRHVTVQGCSFRNLLSSDSFYEGYGIAAEGGAHLQIRANRFRGLKKPGVYLYAGCSASTVDGNLLEESADAFIVLSSSSKACTHNRITDNTVSAAGLAKDRSSCKQGIVLRGYCVDNTVAGNDIARASEAGILLEGDGKSLDGRLSGTILSGNRIDSVPRGLVLANADGAVVTGNVVRRAEVGILLEPSASGDGALCRYNLVSGNMLMACTKAGIRLAAGCEDTVVSGNNGAGNAEALIVHEQVKVQPGF</sequence>
<protein>
    <submittedName>
        <fullName evidence="3">Exg1</fullName>
    </submittedName>
</protein>
<dbReference type="InterPro" id="IPR006626">
    <property type="entry name" value="PbH1"/>
</dbReference>
<dbReference type="PANTHER" id="PTHR36453:SF1">
    <property type="entry name" value="RIGHT HANDED BETA HELIX DOMAIN-CONTAINING PROTEIN"/>
    <property type="match status" value="1"/>
</dbReference>
<dbReference type="InterPro" id="IPR012334">
    <property type="entry name" value="Pectin_lyas_fold"/>
</dbReference>
<accession>F8F9T5</accession>
<dbReference type="Pfam" id="PF13229">
    <property type="entry name" value="Beta_helix"/>
    <property type="match status" value="1"/>
</dbReference>